<evidence type="ECO:0000313" key="2">
    <source>
        <dbReference type="EMBL" id="CAH6866268.1"/>
    </source>
</evidence>
<reference evidence="2" key="1">
    <citation type="submission" date="2022-06" db="EMBL/GenBank/DDBJ databases">
        <authorList>
            <person name="Andreotti S."/>
            <person name="Wyler E."/>
        </authorList>
    </citation>
    <scope>NUCLEOTIDE SEQUENCE</scope>
</reference>
<dbReference type="Proteomes" id="UP001152836">
    <property type="component" value="Unassembled WGS sequence"/>
</dbReference>
<protein>
    <submittedName>
        <fullName evidence="2">Unknown_gene_10591 protein</fullName>
    </submittedName>
</protein>
<dbReference type="EMBL" id="CALSGD010001501">
    <property type="protein sequence ID" value="CAH6866268.1"/>
    <property type="molecule type" value="Genomic_DNA"/>
</dbReference>
<organism evidence="2 3">
    <name type="scientific">Phodopus roborovskii</name>
    <name type="common">Roborovski's desert hamster</name>
    <name type="synonym">Cricetulus roborovskii</name>
    <dbReference type="NCBI Taxonomy" id="109678"/>
    <lineage>
        <taxon>Eukaryota</taxon>
        <taxon>Metazoa</taxon>
        <taxon>Chordata</taxon>
        <taxon>Craniata</taxon>
        <taxon>Vertebrata</taxon>
        <taxon>Euteleostomi</taxon>
        <taxon>Mammalia</taxon>
        <taxon>Eutheria</taxon>
        <taxon>Euarchontoglires</taxon>
        <taxon>Glires</taxon>
        <taxon>Rodentia</taxon>
        <taxon>Myomorpha</taxon>
        <taxon>Muroidea</taxon>
        <taxon>Cricetidae</taxon>
        <taxon>Cricetinae</taxon>
        <taxon>Phodopus</taxon>
    </lineage>
</organism>
<dbReference type="AlphaFoldDB" id="A0AAU9ZWH9"/>
<name>A0AAU9ZWH9_PHORO</name>
<accession>A0AAU9ZWH9</accession>
<evidence type="ECO:0000256" key="1">
    <source>
        <dbReference type="SAM" id="MobiDB-lite"/>
    </source>
</evidence>
<sequence>MQLNPLSQDTWRHVHHGAYPTPIERESPLTLQESNISHLYYILSPGDRRSYLLDDSPSSTQRESLAIPMGHEDSAPGVQQKQQQLGAALLKLEGEEIAPTDVKYRLQQLEEAPLQRKSSSGHNQHNKPGWNLFSKPHREWFKPEDQSSKSSSAPYIILPGHIQGRRTAPRRHLSHVEYVSQDQNNTQAPVWHQVLSSGLDKSSQGIIQPTQRVSREMAPGWPRIHGHQDLSQTKQGIAIMGKKSPAKFDEATTSRASYLPPLKLLSRRVKSKWPPHTPGIFQAKFQTELTSKHFFQDWRAQPQGLYGSNKKPQDQVNTRLTYMPLFTGKVKLYKPQTNGIRQETNTLSTERGKSLSQVSARILVSKREHVEKETA</sequence>
<proteinExistence type="predicted"/>
<evidence type="ECO:0000313" key="3">
    <source>
        <dbReference type="Proteomes" id="UP001152836"/>
    </source>
</evidence>
<comment type="caution">
    <text evidence="2">The sequence shown here is derived from an EMBL/GenBank/DDBJ whole genome shotgun (WGS) entry which is preliminary data.</text>
</comment>
<keyword evidence="3" id="KW-1185">Reference proteome</keyword>
<feature type="region of interest" description="Disordered" evidence="1">
    <location>
        <begin position="113"/>
        <end position="135"/>
    </location>
</feature>
<gene>
    <name evidence="2" type="primary">unknown_gene_10591</name>
    <name evidence="2" type="ORF">PHOROB_LOCUS12073</name>
</gene>